<comment type="similarity">
    <text evidence="2 4">Belongs to the trans-sulfuration enzymes family.</text>
</comment>
<dbReference type="Pfam" id="PF01053">
    <property type="entry name" value="Cys_Met_Meta_PP"/>
    <property type="match status" value="1"/>
</dbReference>
<evidence type="ECO:0000313" key="5">
    <source>
        <dbReference type="EMBL" id="MFD1608581.1"/>
    </source>
</evidence>
<evidence type="ECO:0000256" key="2">
    <source>
        <dbReference type="ARBA" id="ARBA00009077"/>
    </source>
</evidence>
<comment type="caution">
    <text evidence="5">The sequence shown here is derived from an EMBL/GenBank/DDBJ whole genome shotgun (WGS) entry which is preliminary data.</text>
</comment>
<dbReference type="InterPro" id="IPR015421">
    <property type="entry name" value="PyrdxlP-dep_Trfase_major"/>
</dbReference>
<gene>
    <name evidence="5" type="ORF">ACFSBH_13180</name>
</gene>
<comment type="cofactor">
    <cofactor evidence="1 4">
        <name>pyridoxal 5'-phosphate</name>
        <dbReference type="ChEBI" id="CHEBI:597326"/>
    </cofactor>
</comment>
<accession>A0ABW4HTA9</accession>
<keyword evidence="3 4" id="KW-0663">Pyridoxal phosphate</keyword>
<dbReference type="PANTHER" id="PTHR11808">
    <property type="entry name" value="TRANS-SULFURATION ENZYME FAMILY MEMBER"/>
    <property type="match status" value="1"/>
</dbReference>
<dbReference type="InterPro" id="IPR015424">
    <property type="entry name" value="PyrdxlP-dep_Trfase"/>
</dbReference>
<protein>
    <submittedName>
        <fullName evidence="5">Bifunctional cystathionine gamma-lyase/homocysteine desulfhydrase</fullName>
    </submittedName>
</protein>
<dbReference type="InterPro" id="IPR015422">
    <property type="entry name" value="PyrdxlP-dep_Trfase_small"/>
</dbReference>
<dbReference type="SUPFAM" id="SSF53383">
    <property type="entry name" value="PLP-dependent transferases"/>
    <property type="match status" value="1"/>
</dbReference>
<dbReference type="PANTHER" id="PTHR11808:SF15">
    <property type="entry name" value="CYSTATHIONINE GAMMA-LYASE"/>
    <property type="match status" value="1"/>
</dbReference>
<keyword evidence="6" id="KW-1185">Reference proteome</keyword>
<dbReference type="EMBL" id="JBHUDE010000116">
    <property type="protein sequence ID" value="MFD1608581.1"/>
    <property type="molecule type" value="Genomic_DNA"/>
</dbReference>
<dbReference type="RefSeq" id="WP_379597937.1">
    <property type="nucleotide sequence ID" value="NZ_JBHUDE010000116.1"/>
</dbReference>
<dbReference type="PIRSF" id="PIRSF001434">
    <property type="entry name" value="CGS"/>
    <property type="match status" value="1"/>
</dbReference>
<dbReference type="Proteomes" id="UP001597221">
    <property type="component" value="Unassembled WGS sequence"/>
</dbReference>
<reference evidence="6" key="1">
    <citation type="journal article" date="2019" name="Int. J. Syst. Evol. Microbiol.">
        <title>The Global Catalogue of Microorganisms (GCM) 10K type strain sequencing project: providing services to taxonomists for standard genome sequencing and annotation.</title>
        <authorList>
            <consortium name="The Broad Institute Genomics Platform"/>
            <consortium name="The Broad Institute Genome Sequencing Center for Infectious Disease"/>
            <person name="Wu L."/>
            <person name="Ma J."/>
        </authorList>
    </citation>
    <scope>NUCLEOTIDE SEQUENCE [LARGE SCALE GENOMIC DNA]</scope>
    <source>
        <strain evidence="6">CGMCC 1.12376</strain>
    </source>
</reference>
<proteinExistence type="inferred from homology"/>
<evidence type="ECO:0000256" key="1">
    <source>
        <dbReference type="ARBA" id="ARBA00001933"/>
    </source>
</evidence>
<dbReference type="InterPro" id="IPR000277">
    <property type="entry name" value="Cys/Met-Metab_PyrdxlP-dep_enz"/>
</dbReference>
<evidence type="ECO:0000313" key="6">
    <source>
        <dbReference type="Proteomes" id="UP001597221"/>
    </source>
</evidence>
<evidence type="ECO:0000256" key="4">
    <source>
        <dbReference type="RuleBase" id="RU362118"/>
    </source>
</evidence>
<dbReference type="CDD" id="cd00614">
    <property type="entry name" value="CGS_like"/>
    <property type="match status" value="1"/>
</dbReference>
<sequence>MRKKTRLIHGGADIDKNVGAMSPPIYQASTFKQNGVGNFTYEYARTGNPTRDAVETLIADLEKGKRGFAFASGMAAIAAVMDLFQAGDHILLTDDVYGGTFRYMTKILNRRNIDVDFVDSSDLDKVREGIREETKAIFIETPTNPLLKITDIKELANIAKEKNVLLIADNTFNTPYWQNPIDLGANIVVHSATKYLGGHSDLVAGLVVVDDEKLGEEIHFIQNASGGVLAPNDSWLLVRGIRTLGIRMEEIESNTQKIVEYLVDHPKVGKVYYPGLPEHPNRDIHAKQSGGFGGMVSFTVESEEKALDVLNKVRYFSLAESLGAVESLISLPAKMTHASIPRERRLELGIEDGLIRISVGLEDVEDLIEDLDQALQ</sequence>
<dbReference type="NCBIfam" id="NF005810">
    <property type="entry name" value="PRK07671.1"/>
    <property type="match status" value="1"/>
</dbReference>
<evidence type="ECO:0000256" key="3">
    <source>
        <dbReference type="ARBA" id="ARBA00022898"/>
    </source>
</evidence>
<organism evidence="5 6">
    <name type="scientific">Oceanobacillus luteolus</name>
    <dbReference type="NCBI Taxonomy" id="1274358"/>
    <lineage>
        <taxon>Bacteria</taxon>
        <taxon>Bacillati</taxon>
        <taxon>Bacillota</taxon>
        <taxon>Bacilli</taxon>
        <taxon>Bacillales</taxon>
        <taxon>Bacillaceae</taxon>
        <taxon>Oceanobacillus</taxon>
    </lineage>
</organism>
<dbReference type="Gene3D" id="3.40.640.10">
    <property type="entry name" value="Type I PLP-dependent aspartate aminotransferase-like (Major domain)"/>
    <property type="match status" value="1"/>
</dbReference>
<name>A0ABW4HTA9_9BACI</name>
<dbReference type="Gene3D" id="3.90.1150.10">
    <property type="entry name" value="Aspartate Aminotransferase, domain 1"/>
    <property type="match status" value="1"/>
</dbReference>